<dbReference type="RefSeq" id="WP_035078709.1">
    <property type="nucleotide sequence ID" value="NZ_JQGC01000002.1"/>
</dbReference>
<keyword evidence="3 6" id="KW-0812">Transmembrane</keyword>
<dbReference type="PANTHER" id="PTHR42709">
    <property type="entry name" value="ALKALINE PHOSPHATASE LIKE PROTEIN"/>
    <property type="match status" value="1"/>
</dbReference>
<feature type="transmembrane region" description="Helical" evidence="6">
    <location>
        <begin position="54"/>
        <end position="78"/>
    </location>
</feature>
<organism evidence="8 9">
    <name type="scientific">Devosia riboflavina</name>
    <dbReference type="NCBI Taxonomy" id="46914"/>
    <lineage>
        <taxon>Bacteria</taxon>
        <taxon>Pseudomonadati</taxon>
        <taxon>Pseudomonadota</taxon>
        <taxon>Alphaproteobacteria</taxon>
        <taxon>Hyphomicrobiales</taxon>
        <taxon>Devosiaceae</taxon>
        <taxon>Devosia</taxon>
    </lineage>
</organism>
<feature type="transmembrane region" description="Helical" evidence="6">
    <location>
        <begin position="12"/>
        <end position="34"/>
    </location>
</feature>
<reference evidence="8 9" key="1">
    <citation type="submission" date="2014-08" db="EMBL/GenBank/DDBJ databases">
        <authorList>
            <person name="Hassan Y.I."/>
            <person name="Lepp D."/>
            <person name="Zhou T."/>
        </authorList>
    </citation>
    <scope>NUCLEOTIDE SEQUENCE [LARGE SCALE GENOMIC DNA]</scope>
    <source>
        <strain evidence="8 9">IFO13584</strain>
    </source>
</reference>
<protein>
    <recommendedName>
        <fullName evidence="7">VTT domain-containing protein</fullName>
    </recommendedName>
</protein>
<dbReference type="Proteomes" id="UP000028981">
    <property type="component" value="Unassembled WGS sequence"/>
</dbReference>
<evidence type="ECO:0000313" key="9">
    <source>
        <dbReference type="Proteomes" id="UP000028981"/>
    </source>
</evidence>
<evidence type="ECO:0000256" key="2">
    <source>
        <dbReference type="ARBA" id="ARBA00022475"/>
    </source>
</evidence>
<evidence type="ECO:0000313" key="8">
    <source>
        <dbReference type="EMBL" id="KFL32426.1"/>
    </source>
</evidence>
<accession>A0A087M6C3</accession>
<feature type="transmembrane region" description="Helical" evidence="6">
    <location>
        <begin position="141"/>
        <end position="164"/>
    </location>
</feature>
<sequence length="173" mass="18605">MDLLREASNSVAPYIHSYGLLALFALIYLESLGLPLPGETALLGAVALAYEGQLPILGIFGVVVVAAVLGDNTGYLIGRYGGRKLIARFGKLVGLNEDRQAWIEGLYARRGPIIVIGARFIVILRQLNGVVAGSMNMAWPVFFLANVTGAILWTGAWSFGPYVLGHLAGSWFR</sequence>
<keyword evidence="4 6" id="KW-1133">Transmembrane helix</keyword>
<dbReference type="Pfam" id="PF09335">
    <property type="entry name" value="VTT_dom"/>
    <property type="match status" value="1"/>
</dbReference>
<dbReference type="STRING" id="46914.JP75_02395"/>
<keyword evidence="2" id="KW-1003">Cell membrane</keyword>
<dbReference type="EMBL" id="JQGC01000002">
    <property type="protein sequence ID" value="KFL32426.1"/>
    <property type="molecule type" value="Genomic_DNA"/>
</dbReference>
<keyword evidence="5 6" id="KW-0472">Membrane</keyword>
<proteinExistence type="predicted"/>
<dbReference type="InterPro" id="IPR051311">
    <property type="entry name" value="DedA_domain"/>
</dbReference>
<gene>
    <name evidence="8" type="ORF">JP75_02395</name>
</gene>
<comment type="caution">
    <text evidence="8">The sequence shown here is derived from an EMBL/GenBank/DDBJ whole genome shotgun (WGS) entry which is preliminary data.</text>
</comment>
<evidence type="ECO:0000259" key="7">
    <source>
        <dbReference type="Pfam" id="PF09335"/>
    </source>
</evidence>
<comment type="subcellular location">
    <subcellularLocation>
        <location evidence="1">Cell membrane</location>
        <topology evidence="1">Multi-pass membrane protein</topology>
    </subcellularLocation>
</comment>
<evidence type="ECO:0000256" key="4">
    <source>
        <dbReference type="ARBA" id="ARBA00022989"/>
    </source>
</evidence>
<feature type="domain" description="VTT" evidence="7">
    <location>
        <begin position="37"/>
        <end position="159"/>
    </location>
</feature>
<dbReference type="PANTHER" id="PTHR42709:SF6">
    <property type="entry name" value="UNDECAPRENYL PHOSPHATE TRANSPORTER A"/>
    <property type="match status" value="1"/>
</dbReference>
<dbReference type="AlphaFoldDB" id="A0A087M6C3"/>
<dbReference type="InterPro" id="IPR032816">
    <property type="entry name" value="VTT_dom"/>
</dbReference>
<keyword evidence="9" id="KW-1185">Reference proteome</keyword>
<dbReference type="OrthoDB" id="9813426at2"/>
<evidence type="ECO:0000256" key="6">
    <source>
        <dbReference type="SAM" id="Phobius"/>
    </source>
</evidence>
<evidence type="ECO:0000256" key="1">
    <source>
        <dbReference type="ARBA" id="ARBA00004651"/>
    </source>
</evidence>
<name>A0A087M6C3_9HYPH</name>
<dbReference type="GO" id="GO:0005886">
    <property type="term" value="C:plasma membrane"/>
    <property type="evidence" value="ECO:0007669"/>
    <property type="project" value="UniProtKB-SubCell"/>
</dbReference>
<evidence type="ECO:0000256" key="5">
    <source>
        <dbReference type="ARBA" id="ARBA00023136"/>
    </source>
</evidence>
<evidence type="ECO:0000256" key="3">
    <source>
        <dbReference type="ARBA" id="ARBA00022692"/>
    </source>
</evidence>